<dbReference type="EMBL" id="JAACJL010000045">
    <property type="protein sequence ID" value="KAF4613793.1"/>
    <property type="molecule type" value="Genomic_DNA"/>
</dbReference>
<accession>A0A8H4QMP3</accession>
<evidence type="ECO:0000313" key="2">
    <source>
        <dbReference type="Proteomes" id="UP000521872"/>
    </source>
</evidence>
<comment type="caution">
    <text evidence="1">The sequence shown here is derived from an EMBL/GenBank/DDBJ whole genome shotgun (WGS) entry which is preliminary data.</text>
</comment>
<organism evidence="1 2">
    <name type="scientific">Agrocybe pediades</name>
    <dbReference type="NCBI Taxonomy" id="84607"/>
    <lineage>
        <taxon>Eukaryota</taxon>
        <taxon>Fungi</taxon>
        <taxon>Dikarya</taxon>
        <taxon>Basidiomycota</taxon>
        <taxon>Agaricomycotina</taxon>
        <taxon>Agaricomycetes</taxon>
        <taxon>Agaricomycetidae</taxon>
        <taxon>Agaricales</taxon>
        <taxon>Agaricineae</taxon>
        <taxon>Strophariaceae</taxon>
        <taxon>Agrocybe</taxon>
    </lineage>
</organism>
<dbReference type="AlphaFoldDB" id="A0A8H4QMP3"/>
<evidence type="ECO:0000313" key="1">
    <source>
        <dbReference type="EMBL" id="KAF4613793.1"/>
    </source>
</evidence>
<dbReference type="Proteomes" id="UP000521872">
    <property type="component" value="Unassembled WGS sequence"/>
</dbReference>
<reference evidence="1 2" key="1">
    <citation type="submission" date="2019-12" db="EMBL/GenBank/DDBJ databases">
        <authorList>
            <person name="Floudas D."/>
            <person name="Bentzer J."/>
            <person name="Ahren D."/>
            <person name="Johansson T."/>
            <person name="Persson P."/>
            <person name="Tunlid A."/>
        </authorList>
    </citation>
    <scope>NUCLEOTIDE SEQUENCE [LARGE SCALE GENOMIC DNA]</scope>
    <source>
        <strain evidence="1 2">CBS 102.39</strain>
    </source>
</reference>
<proteinExistence type="predicted"/>
<protein>
    <submittedName>
        <fullName evidence="1">Uncharacterized protein</fullName>
    </submittedName>
</protein>
<gene>
    <name evidence="1" type="ORF">D9613_007724</name>
</gene>
<name>A0A8H4QMP3_9AGAR</name>
<sequence length="460" mass="53294">MAFVSDRQRRTENMDVDMDMDQESALNSGIFDTVRANTTQPGTPHSSINRTLALEDDGDEEFELVRNTNEVTYFVYNSSWEEFYGKWEQDYCHRTLSDLLHGKLDPPRNALAASEPGPFEYKPHPKSECFTIDDYDFVESKVTTTQVPSREPVVLKPIKAYAKYTACTPISSNVLGSSDMHVKLPFIPFADEEAFNIGNYVEDFMEFAWQTDFADPDLEMIQMEAARRLHYGHQMSFETMDNLGIFAHGMIENRRYGLIWNSHQRDQLSWSGNRLSHLPDLPSSFVNLHLSLEDKVIRDLPQFCGRLNCMKHFCKIHGNYVPHRFPKPSIKNEYLLEDSSEPCGDDCFKKANFDYPDKDNHHWDRAEHDLFKSVLKMAPDTRPCNMAIICRKPCFETYIERLNLLNDDDIDELLPYQAERRKNVDITFNEDSIPTDLNAILEPLSVHIHDFVEDPLLYSA</sequence>
<keyword evidence="2" id="KW-1185">Reference proteome</keyword>